<sequence>MLETDDILLSVILLLLILILLWICGAALLRRMGIGCLHVEHHKEDEIHKEIIKMDDEAPIDYSFEIVQPEVKEQTNGNPFSDNNGEEPWTMEKRFLNVIMNSHVDSADEMSFIYDVHSETETDQQRKTKAITSRFAKYLDNVPGSDPVILLSLHYIRDEENLVLAIIKVANLKPLFNNKMPAL</sequence>
<proteinExistence type="predicted"/>
<protein>
    <submittedName>
        <fullName evidence="1">Uncharacterized protein</fullName>
    </submittedName>
</protein>
<organism evidence="1 2">
    <name type="scientific">Paramuricea clavata</name>
    <name type="common">Red gorgonian</name>
    <name type="synonym">Violescent sea-whip</name>
    <dbReference type="NCBI Taxonomy" id="317549"/>
    <lineage>
        <taxon>Eukaryota</taxon>
        <taxon>Metazoa</taxon>
        <taxon>Cnidaria</taxon>
        <taxon>Anthozoa</taxon>
        <taxon>Octocorallia</taxon>
        <taxon>Malacalcyonacea</taxon>
        <taxon>Plexauridae</taxon>
        <taxon>Paramuricea</taxon>
    </lineage>
</organism>
<gene>
    <name evidence="1" type="ORF">PACLA_8A043942</name>
</gene>
<evidence type="ECO:0000313" key="2">
    <source>
        <dbReference type="Proteomes" id="UP001152795"/>
    </source>
</evidence>
<dbReference type="AlphaFoldDB" id="A0A7D9IGC1"/>
<reference evidence="1" key="1">
    <citation type="submission" date="2020-04" db="EMBL/GenBank/DDBJ databases">
        <authorList>
            <person name="Alioto T."/>
            <person name="Alioto T."/>
            <person name="Gomez Garrido J."/>
        </authorList>
    </citation>
    <scope>NUCLEOTIDE SEQUENCE</scope>
    <source>
        <strain evidence="1">A484AB</strain>
    </source>
</reference>
<keyword evidence="2" id="KW-1185">Reference proteome</keyword>
<evidence type="ECO:0000313" key="1">
    <source>
        <dbReference type="EMBL" id="CAB4005149.1"/>
    </source>
</evidence>
<dbReference type="Proteomes" id="UP001152795">
    <property type="component" value="Unassembled WGS sequence"/>
</dbReference>
<name>A0A7D9IGC1_PARCT</name>
<comment type="caution">
    <text evidence="1">The sequence shown here is derived from an EMBL/GenBank/DDBJ whole genome shotgun (WGS) entry which is preliminary data.</text>
</comment>
<dbReference type="OrthoDB" id="10259057at2759"/>
<accession>A0A7D9IGC1</accession>
<dbReference type="EMBL" id="CACRXK020005108">
    <property type="protein sequence ID" value="CAB4005149.1"/>
    <property type="molecule type" value="Genomic_DNA"/>
</dbReference>